<organism evidence="1 2">
    <name type="scientific">Raoultella terrigena</name>
    <name type="common">Klebsiella terrigena</name>
    <dbReference type="NCBI Taxonomy" id="577"/>
    <lineage>
        <taxon>Bacteria</taxon>
        <taxon>Pseudomonadati</taxon>
        <taxon>Pseudomonadota</taxon>
        <taxon>Gammaproteobacteria</taxon>
        <taxon>Enterobacterales</taxon>
        <taxon>Enterobacteriaceae</taxon>
        <taxon>Klebsiella/Raoultella group</taxon>
        <taxon>Raoultella</taxon>
    </lineage>
</organism>
<reference evidence="1 2" key="1">
    <citation type="submission" date="2019-04" db="EMBL/GenBank/DDBJ databases">
        <authorList>
            <consortium name="Pathogen Informatics"/>
        </authorList>
    </citation>
    <scope>NUCLEOTIDE SEQUENCE [LARGE SCALE GENOMIC DNA]</scope>
    <source>
        <strain evidence="1 2">NCTC9185</strain>
    </source>
</reference>
<proteinExistence type="predicted"/>
<evidence type="ECO:0000313" key="2">
    <source>
        <dbReference type="Proteomes" id="UP000339249"/>
    </source>
</evidence>
<accession>A0A4U9D2Z6</accession>
<protein>
    <submittedName>
        <fullName evidence="1">DNA gyrase inhibitor</fullName>
    </submittedName>
</protein>
<dbReference type="Proteomes" id="UP000339249">
    <property type="component" value="Unassembled WGS sequence"/>
</dbReference>
<name>A0A4U9D2Z6_RAOTE</name>
<dbReference type="AlphaFoldDB" id="A0A4U9D2Z6"/>
<sequence>MQGQVKIVNFPASSVAMLTHYGQPELINETVARFIERRKTTGYSPLPAARRTVLLRTIRLQRRRMNLRSIFAER</sequence>
<evidence type="ECO:0000313" key="1">
    <source>
        <dbReference type="EMBL" id="VTN11576.1"/>
    </source>
</evidence>
<gene>
    <name evidence="1" type="ORF">NCTC9185_03532</name>
</gene>
<dbReference type="EMBL" id="CABDVU010000001">
    <property type="protein sequence ID" value="VTN11576.1"/>
    <property type="molecule type" value="Genomic_DNA"/>
</dbReference>